<feature type="domain" description="Prokaryotic-type class I peptide chain release factors" evidence="2">
    <location>
        <begin position="132"/>
        <end position="148"/>
    </location>
</feature>
<feature type="compositionally biased region" description="Acidic residues" evidence="1">
    <location>
        <begin position="78"/>
        <end position="90"/>
    </location>
</feature>
<feature type="region of interest" description="Disordered" evidence="1">
    <location>
        <begin position="217"/>
        <end position="257"/>
    </location>
</feature>
<dbReference type="PANTHER" id="PTHR11075:SF54">
    <property type="entry name" value="LARGE RIBOSOMAL SUBUNIT PROTEIN ML62"/>
    <property type="match status" value="1"/>
</dbReference>
<dbReference type="PROSITE" id="PS00745">
    <property type="entry name" value="RF_PROK_I"/>
    <property type="match status" value="1"/>
</dbReference>
<keyword evidence="4" id="KW-1185">Reference proteome</keyword>
<comment type="caution">
    <text evidence="3">The sequence shown here is derived from an EMBL/GenBank/DDBJ whole genome shotgun (WGS) entry which is preliminary data.</text>
</comment>
<dbReference type="Proteomes" id="UP000816034">
    <property type="component" value="Unassembled WGS sequence"/>
</dbReference>
<sequence>MIASKFSSFTSRCLGNCCFSSVKYHSFINYIGIRRNNGLFKIENHENKFFSVFHHKTQFGNVNHYLLSSSSGKKDTKEDDDIQEEEDQIDDNNASDFEYIPPKHVNPEDLHPDRPIFDGHIPKEKLIITFSRSSGPGGQNVNKVNTKVDVRLPIDSADWIPDIVKERLKELYANKINKEGELIIQASTFRTQDQNMKDGIHRLKGYIAEAYNIPKEWKPREGRTEKGDAIRLKDKKKHSEKKQRRQEGKRIRNIYDI</sequence>
<dbReference type="FunFam" id="3.30.160.20:FF:000046">
    <property type="entry name" value="Peptidyl-tRNA hydrolase ICT1"/>
    <property type="match status" value="1"/>
</dbReference>
<feature type="region of interest" description="Disordered" evidence="1">
    <location>
        <begin position="69"/>
        <end position="95"/>
    </location>
</feature>
<evidence type="ECO:0000313" key="4">
    <source>
        <dbReference type="Proteomes" id="UP000816034"/>
    </source>
</evidence>
<dbReference type="InterPro" id="IPR052104">
    <property type="entry name" value="Mito_Release_Factor_mL62"/>
</dbReference>
<name>A0AA88GFL7_NAELO</name>
<gene>
    <name evidence="3" type="ORF">C9374_012758</name>
</gene>
<protein>
    <recommendedName>
        <fullName evidence="2">Prokaryotic-type class I peptide chain release factors domain-containing protein</fullName>
    </recommendedName>
</protein>
<feature type="compositionally biased region" description="Basic and acidic residues" evidence="1">
    <location>
        <begin position="217"/>
        <end position="232"/>
    </location>
</feature>
<proteinExistence type="predicted"/>
<dbReference type="RefSeq" id="XP_044542330.1">
    <property type="nucleotide sequence ID" value="XM_044688560.1"/>
</dbReference>
<feature type="compositionally biased region" description="Basic and acidic residues" evidence="1">
    <location>
        <begin position="245"/>
        <end position="257"/>
    </location>
</feature>
<evidence type="ECO:0000256" key="1">
    <source>
        <dbReference type="SAM" id="MobiDB-lite"/>
    </source>
</evidence>
<reference evidence="3 4" key="1">
    <citation type="journal article" date="2018" name="BMC Genomics">
        <title>The genome of Naegleria lovaniensis, the basis for a comparative approach to unravel pathogenicity factors of the human pathogenic amoeba N. fowleri.</title>
        <authorList>
            <person name="Liechti N."/>
            <person name="Schurch N."/>
            <person name="Bruggmann R."/>
            <person name="Wittwer M."/>
        </authorList>
    </citation>
    <scope>NUCLEOTIDE SEQUENCE [LARGE SCALE GENOMIC DNA]</scope>
    <source>
        <strain evidence="3 4">ATCC 30569</strain>
    </source>
</reference>
<organism evidence="3 4">
    <name type="scientific">Naegleria lovaniensis</name>
    <name type="common">Amoeba</name>
    <dbReference type="NCBI Taxonomy" id="51637"/>
    <lineage>
        <taxon>Eukaryota</taxon>
        <taxon>Discoba</taxon>
        <taxon>Heterolobosea</taxon>
        <taxon>Tetramitia</taxon>
        <taxon>Eutetramitia</taxon>
        <taxon>Vahlkampfiidae</taxon>
        <taxon>Naegleria</taxon>
    </lineage>
</organism>
<dbReference type="GO" id="GO:0016150">
    <property type="term" value="F:translation release factor activity, codon nonspecific"/>
    <property type="evidence" value="ECO:0007669"/>
    <property type="project" value="TreeGrafter"/>
</dbReference>
<dbReference type="InterPro" id="IPR000352">
    <property type="entry name" value="Pep_chain_release_fac_I"/>
</dbReference>
<dbReference type="PANTHER" id="PTHR11075">
    <property type="entry name" value="PEPTIDE CHAIN RELEASE FACTOR"/>
    <property type="match status" value="1"/>
</dbReference>
<evidence type="ECO:0000259" key="2">
    <source>
        <dbReference type="PROSITE" id="PS00745"/>
    </source>
</evidence>
<dbReference type="GO" id="GO:0070126">
    <property type="term" value="P:mitochondrial translational termination"/>
    <property type="evidence" value="ECO:0007669"/>
    <property type="project" value="TreeGrafter"/>
</dbReference>
<dbReference type="GO" id="GO:0004045">
    <property type="term" value="F:peptidyl-tRNA hydrolase activity"/>
    <property type="evidence" value="ECO:0007669"/>
    <property type="project" value="TreeGrafter"/>
</dbReference>
<dbReference type="Pfam" id="PF00472">
    <property type="entry name" value="RF-1"/>
    <property type="match status" value="1"/>
</dbReference>
<accession>A0AA88GFL7</accession>
<dbReference type="GeneID" id="68105212"/>
<evidence type="ECO:0000313" key="3">
    <source>
        <dbReference type="EMBL" id="KAG2373156.1"/>
    </source>
</evidence>
<dbReference type="AlphaFoldDB" id="A0AA88GFL7"/>
<dbReference type="SUPFAM" id="SSF110916">
    <property type="entry name" value="Peptidyl-tRNA hydrolase domain-like"/>
    <property type="match status" value="1"/>
</dbReference>
<dbReference type="Gene3D" id="3.30.160.20">
    <property type="match status" value="1"/>
</dbReference>
<dbReference type="EMBL" id="PYSW02000059">
    <property type="protein sequence ID" value="KAG2373156.1"/>
    <property type="molecule type" value="Genomic_DNA"/>
</dbReference>
<feature type="compositionally biased region" description="Basic residues" evidence="1">
    <location>
        <begin position="233"/>
        <end position="244"/>
    </location>
</feature>
<dbReference type="GO" id="GO:0005762">
    <property type="term" value="C:mitochondrial large ribosomal subunit"/>
    <property type="evidence" value="ECO:0007669"/>
    <property type="project" value="TreeGrafter"/>
</dbReference>
<dbReference type="NCBIfam" id="NF006718">
    <property type="entry name" value="PRK09256.1"/>
    <property type="match status" value="1"/>
</dbReference>